<accession>A0A921LG90</accession>
<evidence type="ECO:0000256" key="6">
    <source>
        <dbReference type="ARBA" id="ARBA00022741"/>
    </source>
</evidence>
<keyword evidence="8 10" id="KW-0520">NAD</keyword>
<dbReference type="InterPro" id="IPR005248">
    <property type="entry name" value="NadD/NMNAT"/>
</dbReference>
<keyword evidence="3 10" id="KW-0662">Pyridine nucleotide biosynthesis</keyword>
<reference evidence="12" key="1">
    <citation type="journal article" date="2021" name="PeerJ">
        <title>Extensive microbial diversity within the chicken gut microbiome revealed by metagenomics and culture.</title>
        <authorList>
            <person name="Gilroy R."/>
            <person name="Ravi A."/>
            <person name="Getino M."/>
            <person name="Pursley I."/>
            <person name="Horton D.L."/>
            <person name="Alikhan N.F."/>
            <person name="Baker D."/>
            <person name="Gharbi K."/>
            <person name="Hall N."/>
            <person name="Watson M."/>
            <person name="Adriaenssens E.M."/>
            <person name="Foster-Nyarko E."/>
            <person name="Jarju S."/>
            <person name="Secka A."/>
            <person name="Antonio M."/>
            <person name="Oren A."/>
            <person name="Chaudhuri R.R."/>
            <person name="La Ragione R."/>
            <person name="Hildebrand F."/>
            <person name="Pallen M.J."/>
        </authorList>
    </citation>
    <scope>NUCLEOTIDE SEQUENCE</scope>
    <source>
        <strain evidence="12">ChiSjej5B23-16112</strain>
    </source>
</reference>
<dbReference type="HAMAP" id="MF_00244">
    <property type="entry name" value="NaMN_adenylyltr"/>
    <property type="match status" value="1"/>
</dbReference>
<evidence type="ECO:0000256" key="4">
    <source>
        <dbReference type="ARBA" id="ARBA00022679"/>
    </source>
</evidence>
<comment type="pathway">
    <text evidence="2 10">Cofactor biosynthesis; NAD(+) biosynthesis; deamido-NAD(+) from nicotinate D-ribonucleotide: step 1/1.</text>
</comment>
<comment type="catalytic activity">
    <reaction evidence="9 10">
        <text>nicotinate beta-D-ribonucleotide + ATP + H(+) = deamido-NAD(+) + diphosphate</text>
        <dbReference type="Rhea" id="RHEA:22860"/>
        <dbReference type="ChEBI" id="CHEBI:15378"/>
        <dbReference type="ChEBI" id="CHEBI:30616"/>
        <dbReference type="ChEBI" id="CHEBI:33019"/>
        <dbReference type="ChEBI" id="CHEBI:57502"/>
        <dbReference type="ChEBI" id="CHEBI:58437"/>
        <dbReference type="EC" id="2.7.7.18"/>
    </reaction>
</comment>
<evidence type="ECO:0000256" key="5">
    <source>
        <dbReference type="ARBA" id="ARBA00022695"/>
    </source>
</evidence>
<dbReference type="Proteomes" id="UP000769156">
    <property type="component" value="Unassembled WGS sequence"/>
</dbReference>
<dbReference type="InterPro" id="IPR004821">
    <property type="entry name" value="Cyt_trans-like"/>
</dbReference>
<reference evidence="12" key="2">
    <citation type="submission" date="2021-09" db="EMBL/GenBank/DDBJ databases">
        <authorList>
            <person name="Gilroy R."/>
        </authorList>
    </citation>
    <scope>NUCLEOTIDE SEQUENCE</scope>
    <source>
        <strain evidence="12">ChiSjej5B23-16112</strain>
    </source>
</reference>
<comment type="similarity">
    <text evidence="10">Belongs to the NadD family.</text>
</comment>
<organism evidence="12 13">
    <name type="scientific">Lachnoclostridium phocaeense</name>
    <dbReference type="NCBI Taxonomy" id="1871021"/>
    <lineage>
        <taxon>Bacteria</taxon>
        <taxon>Bacillati</taxon>
        <taxon>Bacillota</taxon>
        <taxon>Clostridia</taxon>
        <taxon>Lachnospirales</taxon>
        <taxon>Lachnospiraceae</taxon>
    </lineage>
</organism>
<name>A0A921LG90_9FIRM</name>
<dbReference type="EC" id="2.7.7.18" evidence="10"/>
<keyword evidence="7 10" id="KW-0067">ATP-binding</keyword>
<dbReference type="GO" id="GO:0004515">
    <property type="term" value="F:nicotinate-nucleotide adenylyltransferase activity"/>
    <property type="evidence" value="ECO:0007669"/>
    <property type="project" value="UniProtKB-UniRule"/>
</dbReference>
<dbReference type="EMBL" id="DYVY01000116">
    <property type="protein sequence ID" value="HJF94587.1"/>
    <property type="molecule type" value="Genomic_DNA"/>
</dbReference>
<dbReference type="NCBIfam" id="TIGR00125">
    <property type="entry name" value="cyt_tran_rel"/>
    <property type="match status" value="1"/>
</dbReference>
<evidence type="ECO:0000256" key="3">
    <source>
        <dbReference type="ARBA" id="ARBA00022642"/>
    </source>
</evidence>
<dbReference type="GO" id="GO:0009435">
    <property type="term" value="P:NAD+ biosynthetic process"/>
    <property type="evidence" value="ECO:0007669"/>
    <property type="project" value="UniProtKB-UniRule"/>
</dbReference>
<dbReference type="PANTHER" id="PTHR39321:SF3">
    <property type="entry name" value="PHOSPHOPANTETHEINE ADENYLYLTRANSFERASE"/>
    <property type="match status" value="1"/>
</dbReference>
<evidence type="ECO:0000259" key="11">
    <source>
        <dbReference type="Pfam" id="PF01467"/>
    </source>
</evidence>
<proteinExistence type="inferred from homology"/>
<dbReference type="SUPFAM" id="SSF52374">
    <property type="entry name" value="Nucleotidylyl transferase"/>
    <property type="match status" value="1"/>
</dbReference>
<feature type="domain" description="Cytidyltransferase-like" evidence="11">
    <location>
        <begin position="5"/>
        <end position="174"/>
    </location>
</feature>
<dbReference type="NCBIfam" id="NF000840">
    <property type="entry name" value="PRK00071.1-3"/>
    <property type="match status" value="1"/>
</dbReference>
<gene>
    <name evidence="10 12" type="primary">nadD</name>
    <name evidence="12" type="ORF">K8V82_07325</name>
</gene>
<comment type="caution">
    <text evidence="12">The sequence shown here is derived from an EMBL/GenBank/DDBJ whole genome shotgun (WGS) entry which is preliminary data.</text>
</comment>
<keyword evidence="5 10" id="KW-0548">Nucleotidyltransferase</keyword>
<keyword evidence="6 10" id="KW-0547">Nucleotide-binding</keyword>
<comment type="function">
    <text evidence="1 10">Catalyzes the reversible adenylation of nicotinate mononucleotide (NaMN) to nicotinic acid adenine dinucleotide (NaAD).</text>
</comment>
<evidence type="ECO:0000256" key="10">
    <source>
        <dbReference type="HAMAP-Rule" id="MF_00244"/>
    </source>
</evidence>
<dbReference type="GO" id="GO:0005524">
    <property type="term" value="F:ATP binding"/>
    <property type="evidence" value="ECO:0007669"/>
    <property type="project" value="UniProtKB-KW"/>
</dbReference>
<evidence type="ECO:0000256" key="1">
    <source>
        <dbReference type="ARBA" id="ARBA00002324"/>
    </source>
</evidence>
<dbReference type="AlphaFoldDB" id="A0A921LG90"/>
<dbReference type="Gene3D" id="3.40.50.620">
    <property type="entry name" value="HUPs"/>
    <property type="match status" value="1"/>
</dbReference>
<dbReference type="CDD" id="cd02165">
    <property type="entry name" value="NMNAT"/>
    <property type="match status" value="1"/>
</dbReference>
<evidence type="ECO:0000313" key="13">
    <source>
        <dbReference type="Proteomes" id="UP000769156"/>
    </source>
</evidence>
<dbReference type="InterPro" id="IPR014729">
    <property type="entry name" value="Rossmann-like_a/b/a_fold"/>
</dbReference>
<evidence type="ECO:0000256" key="2">
    <source>
        <dbReference type="ARBA" id="ARBA00005019"/>
    </source>
</evidence>
<evidence type="ECO:0000256" key="9">
    <source>
        <dbReference type="ARBA" id="ARBA00048721"/>
    </source>
</evidence>
<dbReference type="NCBIfam" id="TIGR00482">
    <property type="entry name" value="nicotinate (nicotinamide) nucleotide adenylyltransferase"/>
    <property type="match status" value="1"/>
</dbReference>
<dbReference type="PANTHER" id="PTHR39321">
    <property type="entry name" value="NICOTINATE-NUCLEOTIDE ADENYLYLTRANSFERASE-RELATED"/>
    <property type="match status" value="1"/>
</dbReference>
<evidence type="ECO:0000313" key="12">
    <source>
        <dbReference type="EMBL" id="HJF94587.1"/>
    </source>
</evidence>
<evidence type="ECO:0000256" key="8">
    <source>
        <dbReference type="ARBA" id="ARBA00023027"/>
    </source>
</evidence>
<evidence type="ECO:0000256" key="7">
    <source>
        <dbReference type="ARBA" id="ARBA00022840"/>
    </source>
</evidence>
<protein>
    <recommendedName>
        <fullName evidence="10">Probable nicotinate-nucleotide adenylyltransferase</fullName>
        <ecNumber evidence="10">2.7.7.18</ecNumber>
    </recommendedName>
    <alternativeName>
        <fullName evidence="10">Deamido-NAD(+) diphosphorylase</fullName>
    </alternativeName>
    <alternativeName>
        <fullName evidence="10">Deamido-NAD(+) pyrophosphorylase</fullName>
    </alternativeName>
    <alternativeName>
        <fullName evidence="10">Nicotinate mononucleotide adenylyltransferase</fullName>
        <shortName evidence="10">NaMN adenylyltransferase</shortName>
    </alternativeName>
</protein>
<sequence>MKIGIMGGTFDPVHNGHLTLAEYACRDYQLDQVWFMPNGNPPHKDNKNIVSTPRERAYMVSLAISGHRNFRLEDYELRRKDVSCSYRTMEYFKKLYPQDHFYFIIGADSLFSLEQWVHVERLFPTCTLLAAFRGDKSSREVMDRQIQLLTEKYDADIRLLSTPLVDISSHELRRMLKDHENVDGLMPRAVMDYIQKKQLYASQ</sequence>
<keyword evidence="4 10" id="KW-0808">Transferase</keyword>
<dbReference type="Pfam" id="PF01467">
    <property type="entry name" value="CTP_transf_like"/>
    <property type="match status" value="1"/>
</dbReference>